<sequence>MRYFLPLLLPLLLLCGLASGQHLIRGRVLDSAGAPLPFAQVQLYRPEGRSPVAFTQSNPKGLFTLKVKDPGTYRLEVRSLGHAEHLQEVLLGNVPEVQLGSIQLRAHYEEIHAVQVLGERPVVRKGDSLIYRVEAFAKGNEKSIGEVMNKMPGLKVESDGSVSYQGKPVERMMVGGADLFGRGYGVLTNNLNPNSVKEVQVLENFEENRLLKRMRSTSERVAINLEMKDGAGQVVGSLDGSYGYRYMHRANVSLVGVKHGQQWSFLANSNTVGETPVQSWANPQGLNDIGSGEELKLQIPKPFRLEPVTSTQGSNAPLSAARRRRNLSHMLGFGTVLTPSRHLQLKANLVGQKEDDKYTSSYISQVQIASLSFARNEQSQKESGNYTAAGRLTLDWAAHDRADLRYEGGYSFRQGRSNGWNDEQENRLSERSFSRWQRMDHTLLYTQSLDSAGLIRGGFEWQSQWLKADYSAWISGTTPRGLVGAQGLAASYPQTMHTGKTLWLYLAPIIRGFTGDARLGGLYLQQQLRASGNFSQGGLSELRQLDLFAGGSVSYRREPFMVKVGLLGHTVRQELQTGISTGIPSTRLNFLEPRVSFTLTNALHYALLQFSRNSTTTTLLDVLPETVVTSYRGTRQGATSFRLHHGNTYQAYYSYGNILSRAVLQAQLYYNHSSRPIATSDVVTASRTTTYIITGRRSSTLYAMVNADYFVGRLNTNFRFAVSGQRSRYTQYVNGLQIPLTNDHLSAEISLRTNFRSVFDINIGADWRTNRLQSSAVQLRHSTSAYVDLEFTFGPVLWTTTVDRMEPGVLKGNPNAVYFLDSKVQWSLLKKRLTLYADGQNLLNTKTYTYYSVGNLEAAHLQYDIAPLRVMLGVRWQL</sequence>
<evidence type="ECO:0008006" key="3">
    <source>
        <dbReference type="Google" id="ProtNLM"/>
    </source>
</evidence>
<dbReference type="PATRIC" id="fig|1702214.3.peg.1112"/>
<organism evidence="1 2">
    <name type="scientific">Candidatus [Bacteroides] periocalifornicus</name>
    <dbReference type="NCBI Taxonomy" id="1702214"/>
    <lineage>
        <taxon>Bacteria</taxon>
        <taxon>Pseudomonadati</taxon>
        <taxon>Bacteroidota</taxon>
    </lineage>
</organism>
<dbReference type="InterPro" id="IPR008969">
    <property type="entry name" value="CarboxyPept-like_regulatory"/>
</dbReference>
<comment type="caution">
    <text evidence="1">The sequence shown here is derived from an EMBL/GenBank/DDBJ whole genome shotgun (WGS) entry which is preliminary data.</text>
</comment>
<accession>A0A0Q4B8D4</accession>
<protein>
    <recommendedName>
        <fullName evidence="3">TonB-dependent receptor-like beta-barrel domain-containing protein</fullName>
    </recommendedName>
</protein>
<dbReference type="SUPFAM" id="SSF49464">
    <property type="entry name" value="Carboxypeptidase regulatory domain-like"/>
    <property type="match status" value="1"/>
</dbReference>
<reference evidence="1" key="1">
    <citation type="submission" date="2015-08" db="EMBL/GenBank/DDBJ databases">
        <title>Candidatus Bacteriodes Periocalifornicus.</title>
        <authorList>
            <person name="McLean J.S."/>
            <person name="Kelley S."/>
        </authorList>
    </citation>
    <scope>NUCLEOTIDE SEQUENCE [LARGE SCALE GENOMIC DNA]</scope>
    <source>
        <strain evidence="1">12B</strain>
    </source>
</reference>
<gene>
    <name evidence="1" type="ORF">AL399_03115</name>
</gene>
<evidence type="ECO:0000313" key="1">
    <source>
        <dbReference type="EMBL" id="KQM09165.1"/>
    </source>
</evidence>
<dbReference type="STRING" id="1702214.AL399_03115"/>
<dbReference type="EMBL" id="LIIK01000010">
    <property type="protein sequence ID" value="KQM09165.1"/>
    <property type="molecule type" value="Genomic_DNA"/>
</dbReference>
<dbReference type="Proteomes" id="UP000054172">
    <property type="component" value="Unassembled WGS sequence"/>
</dbReference>
<evidence type="ECO:0000313" key="2">
    <source>
        <dbReference type="Proteomes" id="UP000054172"/>
    </source>
</evidence>
<dbReference type="Gene3D" id="2.60.40.1120">
    <property type="entry name" value="Carboxypeptidase-like, regulatory domain"/>
    <property type="match status" value="1"/>
</dbReference>
<keyword evidence="2" id="KW-1185">Reference proteome</keyword>
<dbReference type="SUPFAM" id="SSF56935">
    <property type="entry name" value="Porins"/>
    <property type="match status" value="1"/>
</dbReference>
<proteinExistence type="predicted"/>
<dbReference type="AlphaFoldDB" id="A0A0Q4B8D4"/>
<name>A0A0Q4B8D4_9BACT</name>
<dbReference type="Pfam" id="PF13620">
    <property type="entry name" value="CarboxypepD_reg"/>
    <property type="match status" value="1"/>
</dbReference>